<reference evidence="1" key="1">
    <citation type="submission" date="2019-08" db="EMBL/GenBank/DDBJ databases">
        <authorList>
            <person name="Kucharzyk K."/>
            <person name="Murdoch R.W."/>
            <person name="Higgins S."/>
            <person name="Loffler F."/>
        </authorList>
    </citation>
    <scope>NUCLEOTIDE SEQUENCE</scope>
</reference>
<protein>
    <submittedName>
        <fullName evidence="1">Uncharacterized protein</fullName>
    </submittedName>
</protein>
<proteinExistence type="predicted"/>
<evidence type="ECO:0000313" key="1">
    <source>
        <dbReference type="EMBL" id="MPM47046.1"/>
    </source>
</evidence>
<accession>A0A645A2A9</accession>
<gene>
    <name evidence="1" type="ORF">SDC9_93754</name>
</gene>
<dbReference type="EMBL" id="VSSQ01011522">
    <property type="protein sequence ID" value="MPM47046.1"/>
    <property type="molecule type" value="Genomic_DNA"/>
</dbReference>
<dbReference type="AlphaFoldDB" id="A0A645A2A9"/>
<comment type="caution">
    <text evidence="1">The sequence shown here is derived from an EMBL/GenBank/DDBJ whole genome shotgun (WGS) entry which is preliminary data.</text>
</comment>
<name>A0A645A2A9_9ZZZZ</name>
<sequence>MGRIGVSELRNLQKLTGPHSLDLLSPRLVQYVRGIGHGLAQQQKYLRRDLVGHVKEPFAHLVGGTVGEMGVQQVHKRGYLVRVQLQLGLDQLTLHPVVTHHHHNDKTLVVHRKKIKVPGKKLFSPGGGGVYGIAFQRADRFPRLGHHPVQLLHFQMERGVQLFRLRHTELLAFHQLVDIHPISLRRGHPAGGGVGLLQISLFHQIRQFVSDRGGADRAPHLGGNGLGANRFGGKYIILHHRLQYLLFSVC</sequence>
<organism evidence="1">
    <name type="scientific">bioreactor metagenome</name>
    <dbReference type="NCBI Taxonomy" id="1076179"/>
    <lineage>
        <taxon>unclassified sequences</taxon>
        <taxon>metagenomes</taxon>
        <taxon>ecological metagenomes</taxon>
    </lineage>
</organism>